<evidence type="ECO:0000313" key="7">
    <source>
        <dbReference type="EMBL" id="TDO03450.1"/>
    </source>
</evidence>
<dbReference type="SUPFAM" id="SSF88659">
    <property type="entry name" value="Sigma3 and sigma4 domains of RNA polymerase sigma factors"/>
    <property type="match status" value="1"/>
</dbReference>
<gene>
    <name evidence="7" type="ORF">DET52_103396</name>
</gene>
<name>A0A4R6H5M3_9BACT</name>
<keyword evidence="2" id="KW-0805">Transcription regulation</keyword>
<proteinExistence type="inferred from homology"/>
<dbReference type="InterPro" id="IPR007627">
    <property type="entry name" value="RNA_pol_sigma70_r2"/>
</dbReference>
<evidence type="ECO:0000256" key="3">
    <source>
        <dbReference type="ARBA" id="ARBA00023082"/>
    </source>
</evidence>
<dbReference type="CDD" id="cd06171">
    <property type="entry name" value="Sigma70_r4"/>
    <property type="match status" value="1"/>
</dbReference>
<dbReference type="Pfam" id="PF08281">
    <property type="entry name" value="Sigma70_r4_2"/>
    <property type="match status" value="1"/>
</dbReference>
<evidence type="ECO:0000256" key="1">
    <source>
        <dbReference type="ARBA" id="ARBA00010641"/>
    </source>
</evidence>
<evidence type="ECO:0000259" key="6">
    <source>
        <dbReference type="Pfam" id="PF08281"/>
    </source>
</evidence>
<feature type="domain" description="RNA polymerase sigma factor 70 region 4 type 2" evidence="6">
    <location>
        <begin position="122"/>
        <end position="172"/>
    </location>
</feature>
<evidence type="ECO:0000256" key="4">
    <source>
        <dbReference type="ARBA" id="ARBA00023163"/>
    </source>
</evidence>
<comment type="caution">
    <text evidence="7">The sequence shown here is derived from an EMBL/GenBank/DDBJ whole genome shotgun (WGS) entry which is preliminary data.</text>
</comment>
<dbReference type="NCBIfam" id="TIGR02937">
    <property type="entry name" value="sigma70-ECF"/>
    <property type="match status" value="1"/>
</dbReference>
<dbReference type="InterPro" id="IPR013325">
    <property type="entry name" value="RNA_pol_sigma_r2"/>
</dbReference>
<dbReference type="GO" id="GO:0016987">
    <property type="term" value="F:sigma factor activity"/>
    <property type="evidence" value="ECO:0007669"/>
    <property type="project" value="UniProtKB-KW"/>
</dbReference>
<dbReference type="Gene3D" id="1.10.10.10">
    <property type="entry name" value="Winged helix-like DNA-binding domain superfamily/Winged helix DNA-binding domain"/>
    <property type="match status" value="1"/>
</dbReference>
<dbReference type="GO" id="GO:0003677">
    <property type="term" value="F:DNA binding"/>
    <property type="evidence" value="ECO:0007669"/>
    <property type="project" value="InterPro"/>
</dbReference>
<dbReference type="Pfam" id="PF04542">
    <property type="entry name" value="Sigma70_r2"/>
    <property type="match status" value="1"/>
</dbReference>
<evidence type="ECO:0000256" key="2">
    <source>
        <dbReference type="ARBA" id="ARBA00023015"/>
    </source>
</evidence>
<dbReference type="PANTHER" id="PTHR43133">
    <property type="entry name" value="RNA POLYMERASE ECF-TYPE SIGMA FACTO"/>
    <property type="match status" value="1"/>
</dbReference>
<dbReference type="InterPro" id="IPR039425">
    <property type="entry name" value="RNA_pol_sigma-70-like"/>
</dbReference>
<evidence type="ECO:0000313" key="8">
    <source>
        <dbReference type="Proteomes" id="UP000294848"/>
    </source>
</evidence>
<keyword evidence="4" id="KW-0804">Transcription</keyword>
<dbReference type="InterPro" id="IPR036388">
    <property type="entry name" value="WH-like_DNA-bd_sf"/>
</dbReference>
<sequence length="200" mass="23502">MSRLLWQRFKEGDDQALSSLFEKYANDLYSYGMKIANEEDLVKDCVQEVFIQLINKRQTLSISSQIHVFPFKILRNKLFEELRTANRKNAILYALKEQESEFEDNIESSLIDIEQKEAIQKRIESALSQLSKRQQEAIYLRYSEGLSYDEVAELMDLDKASARTLVYRALKTIRDILGDSFVLFFIQMKQFSLSFYCAEE</sequence>
<dbReference type="EMBL" id="SNWI01000003">
    <property type="protein sequence ID" value="TDO03450.1"/>
    <property type="molecule type" value="Genomic_DNA"/>
</dbReference>
<feature type="domain" description="RNA polymerase sigma-70 region 2" evidence="5">
    <location>
        <begin position="20"/>
        <end position="87"/>
    </location>
</feature>
<protein>
    <submittedName>
        <fullName evidence="7">RNA polymerase sigma factor (Sigma-70 family)</fullName>
    </submittedName>
</protein>
<dbReference type="InterPro" id="IPR013324">
    <property type="entry name" value="RNA_pol_sigma_r3/r4-like"/>
</dbReference>
<evidence type="ECO:0000259" key="5">
    <source>
        <dbReference type="Pfam" id="PF04542"/>
    </source>
</evidence>
<dbReference type="Proteomes" id="UP000294848">
    <property type="component" value="Unassembled WGS sequence"/>
</dbReference>
<keyword evidence="3" id="KW-0731">Sigma factor</keyword>
<accession>A0A4R6H5M3</accession>
<dbReference type="Gene3D" id="1.10.1740.10">
    <property type="match status" value="1"/>
</dbReference>
<dbReference type="PANTHER" id="PTHR43133:SF46">
    <property type="entry name" value="RNA POLYMERASE SIGMA-70 FACTOR ECF SUBFAMILY"/>
    <property type="match status" value="1"/>
</dbReference>
<comment type="similarity">
    <text evidence="1">Belongs to the sigma-70 factor family. ECF subfamily.</text>
</comment>
<dbReference type="AlphaFoldDB" id="A0A4R6H5M3"/>
<reference evidence="7 8" key="1">
    <citation type="submission" date="2019-03" db="EMBL/GenBank/DDBJ databases">
        <title>Freshwater and sediment microbial communities from various areas in North America, analyzing microbe dynamics in response to fracking.</title>
        <authorList>
            <person name="Lamendella R."/>
        </authorList>
    </citation>
    <scope>NUCLEOTIDE SEQUENCE [LARGE SCALE GENOMIC DNA]</scope>
    <source>
        <strain evidence="7 8">114D</strain>
    </source>
</reference>
<dbReference type="SUPFAM" id="SSF88946">
    <property type="entry name" value="Sigma2 domain of RNA polymerase sigma factors"/>
    <property type="match status" value="1"/>
</dbReference>
<dbReference type="InterPro" id="IPR014284">
    <property type="entry name" value="RNA_pol_sigma-70_dom"/>
</dbReference>
<organism evidence="7 8">
    <name type="scientific">Sunxiuqinia elliptica</name>
    <dbReference type="NCBI Taxonomy" id="655355"/>
    <lineage>
        <taxon>Bacteria</taxon>
        <taxon>Pseudomonadati</taxon>
        <taxon>Bacteroidota</taxon>
        <taxon>Bacteroidia</taxon>
        <taxon>Marinilabiliales</taxon>
        <taxon>Prolixibacteraceae</taxon>
        <taxon>Sunxiuqinia</taxon>
    </lineage>
</organism>
<dbReference type="GO" id="GO:0006352">
    <property type="term" value="P:DNA-templated transcription initiation"/>
    <property type="evidence" value="ECO:0007669"/>
    <property type="project" value="InterPro"/>
</dbReference>
<dbReference type="InterPro" id="IPR013249">
    <property type="entry name" value="RNA_pol_sigma70_r4_t2"/>
</dbReference>